<dbReference type="Proteomes" id="UP000241158">
    <property type="component" value="Unassembled WGS sequence"/>
</dbReference>
<comment type="caution">
    <text evidence="1">The sequence shown here is derived from an EMBL/GenBank/DDBJ whole genome shotgun (WGS) entry which is preliminary data.</text>
</comment>
<sequence length="125" mass="13173">MVFKSIFDLANNASKVTATAETEIFSYIQKQPNEAISIPPHDAKIKPGVPVPQDPKIVRETAPQAQSVFNLISTLTGAIGQSATQHATAFNDPNAVVDSGASIMKAAQETTNKVKDNIPSPSKGA</sequence>
<organism evidence="1 2">
    <name type="scientific">Phyllobacterium endophyticum</name>
    <dbReference type="NCBI Taxonomy" id="1149773"/>
    <lineage>
        <taxon>Bacteria</taxon>
        <taxon>Pseudomonadati</taxon>
        <taxon>Pseudomonadota</taxon>
        <taxon>Alphaproteobacteria</taxon>
        <taxon>Hyphomicrobiales</taxon>
        <taxon>Phyllobacteriaceae</taxon>
        <taxon>Phyllobacterium</taxon>
    </lineage>
</organism>
<dbReference type="EMBL" id="PGGN01000007">
    <property type="protein sequence ID" value="PSH54855.1"/>
    <property type="molecule type" value="Genomic_DNA"/>
</dbReference>
<dbReference type="RefSeq" id="WP_106719368.1">
    <property type="nucleotide sequence ID" value="NZ_JACHXT010000001.1"/>
</dbReference>
<dbReference type="AlphaFoldDB" id="A0A2P7AKV7"/>
<reference evidence="2" key="1">
    <citation type="submission" date="2017-11" db="EMBL/GenBank/DDBJ databases">
        <authorList>
            <person name="Kuznetsova I."/>
            <person name="Sazanova A."/>
            <person name="Chirak E."/>
            <person name="Safronova V."/>
            <person name="Willems A."/>
        </authorList>
    </citation>
    <scope>NUCLEOTIDE SEQUENCE [LARGE SCALE GENOMIC DNA]</scope>
    <source>
        <strain evidence="2">PEPV15</strain>
    </source>
</reference>
<protein>
    <submittedName>
        <fullName evidence="1">Uncharacterized protein</fullName>
    </submittedName>
</protein>
<keyword evidence="2" id="KW-1185">Reference proteome</keyword>
<gene>
    <name evidence="1" type="ORF">CU100_25095</name>
</gene>
<evidence type="ECO:0000313" key="1">
    <source>
        <dbReference type="EMBL" id="PSH54855.1"/>
    </source>
</evidence>
<evidence type="ECO:0000313" key="2">
    <source>
        <dbReference type="Proteomes" id="UP000241158"/>
    </source>
</evidence>
<proteinExistence type="predicted"/>
<accession>A0A2P7AKV7</accession>
<dbReference type="OrthoDB" id="3994189at2"/>
<name>A0A2P7AKV7_9HYPH</name>